<dbReference type="Proteomes" id="UP000092460">
    <property type="component" value="Unassembled WGS sequence"/>
</dbReference>
<dbReference type="InterPro" id="IPR041442">
    <property type="entry name" value="PIH1D1/2/3_CS-like"/>
</dbReference>
<dbReference type="GO" id="GO:0097255">
    <property type="term" value="C:R2TP complex"/>
    <property type="evidence" value="ECO:0007669"/>
    <property type="project" value="TreeGrafter"/>
</dbReference>
<dbReference type="PANTHER" id="PTHR22997:SF0">
    <property type="entry name" value="PIH1 DOMAIN-CONTAINING PROTEIN 1"/>
    <property type="match status" value="1"/>
</dbReference>
<dbReference type="STRING" id="67801.A0A1B0BLA4"/>
<dbReference type="VEuPathDB" id="VectorBase:GPPI033676"/>
<evidence type="ECO:0000256" key="3">
    <source>
        <dbReference type="ARBA" id="ARBA00046233"/>
    </source>
</evidence>
<feature type="region of interest" description="Disordered" evidence="4">
    <location>
        <begin position="71"/>
        <end position="94"/>
    </location>
</feature>
<dbReference type="EnsemblMetazoa" id="GPPI033676-RA">
    <property type="protein sequence ID" value="GPPI033676-PA"/>
    <property type="gene ID" value="GPPI033676"/>
</dbReference>
<dbReference type="AlphaFoldDB" id="A0A1B0BLA4"/>
<dbReference type="InterPro" id="IPR050734">
    <property type="entry name" value="PIH1/Kintoun_subfamily"/>
</dbReference>
<comment type="similarity">
    <text evidence="1">Belongs to the PIH1 family.</text>
</comment>
<evidence type="ECO:0000259" key="6">
    <source>
        <dbReference type="Pfam" id="PF18201"/>
    </source>
</evidence>
<organism evidence="7 8">
    <name type="scientific">Glossina palpalis gambiensis</name>
    <dbReference type="NCBI Taxonomy" id="67801"/>
    <lineage>
        <taxon>Eukaryota</taxon>
        <taxon>Metazoa</taxon>
        <taxon>Ecdysozoa</taxon>
        <taxon>Arthropoda</taxon>
        <taxon>Hexapoda</taxon>
        <taxon>Insecta</taxon>
        <taxon>Pterygota</taxon>
        <taxon>Neoptera</taxon>
        <taxon>Endopterygota</taxon>
        <taxon>Diptera</taxon>
        <taxon>Brachycera</taxon>
        <taxon>Muscomorpha</taxon>
        <taxon>Hippoboscoidea</taxon>
        <taxon>Glossinidae</taxon>
        <taxon>Glossina</taxon>
    </lineage>
</organism>
<dbReference type="GO" id="GO:0000492">
    <property type="term" value="P:box C/D snoRNP assembly"/>
    <property type="evidence" value="ECO:0007669"/>
    <property type="project" value="TreeGrafter"/>
</dbReference>
<feature type="region of interest" description="Disordered" evidence="4">
    <location>
        <begin position="35"/>
        <end position="54"/>
    </location>
</feature>
<evidence type="ECO:0000259" key="5">
    <source>
        <dbReference type="Pfam" id="PF08190"/>
    </source>
</evidence>
<accession>A0A1B0BLA4</accession>
<dbReference type="Pfam" id="PF08190">
    <property type="entry name" value="PIH1"/>
    <property type="match status" value="1"/>
</dbReference>
<dbReference type="Pfam" id="PF18201">
    <property type="entry name" value="PIH1_CS"/>
    <property type="match status" value="1"/>
</dbReference>
<protein>
    <recommendedName>
        <fullName evidence="2">PIH1 domain-containing protein 1</fullName>
    </recommendedName>
</protein>
<dbReference type="GO" id="GO:0005737">
    <property type="term" value="C:cytoplasm"/>
    <property type="evidence" value="ECO:0007669"/>
    <property type="project" value="TreeGrafter"/>
</dbReference>
<feature type="compositionally biased region" description="Polar residues" evidence="4">
    <location>
        <begin position="75"/>
        <end position="93"/>
    </location>
</feature>
<evidence type="ECO:0000313" key="7">
    <source>
        <dbReference type="EnsemblMetazoa" id="GPPI033676-PA"/>
    </source>
</evidence>
<dbReference type="InterPro" id="IPR012981">
    <property type="entry name" value="PIH1_N"/>
</dbReference>
<evidence type="ECO:0000256" key="4">
    <source>
        <dbReference type="SAM" id="MobiDB-lite"/>
    </source>
</evidence>
<evidence type="ECO:0000256" key="1">
    <source>
        <dbReference type="ARBA" id="ARBA00008511"/>
    </source>
</evidence>
<evidence type="ECO:0000256" key="2">
    <source>
        <dbReference type="ARBA" id="ARBA00040540"/>
    </source>
</evidence>
<reference evidence="7" key="2">
    <citation type="submission" date="2020-05" db="UniProtKB">
        <authorList>
            <consortium name="EnsemblMetazoa"/>
        </authorList>
    </citation>
    <scope>IDENTIFICATION</scope>
    <source>
        <strain evidence="7">IAEA</strain>
    </source>
</reference>
<sequence length="585" mass="66513">MIHDMFKNGKRTEFINAYISDDIKRLSSGNYDLNGQSNFHNSAQNNIPPPPPRMLNWESDTAIDVDQISGHDVAPTTSKKLNKSEGANGSEMLSRSKKRKRNYFLRLGFQNEEAQQLAKDGYSRKRARKLGKALNTIPFKIAILPCDYPETLLFTEHMDQIQSALMTKLSSELIQSTLSTLPISNIVYKAGFMSIDCKNDEAMIKWLFLNVPLIQLGEDIELMAIEERTMPDPFICVGKFKNASNLDAKEILRIVQATNNGLIVKAWRTLKTVMTACATKLVLAVDPKSAEILQEKKNFVMYKGFCIKTFKINTNEKYFINVCQTEEIPAPEDVTEDQLTAILNSDEPSSFRIPMSISEPRITKDKSDKPADAIDIAVNPKFFSKIEKSLLFRDFFLALIAEALNDKYNVQIKVDKAIILNNRKFIGTLVTHRVRNNDIKTVLSSYQSPSDGDVKNLKDLQASSAGHKTLIEEIDSKEFNALKKKSEELKQQNSTSITPEYKLRARLRDNQIEEVQAEFYLPKCLSSGEITLDIGEDRILLESMQRGYLFDKFVNYQLNQDRARAIFDKTNKMLQLRIPVTSNKV</sequence>
<comment type="function">
    <text evidence="3">Involved in the assembly of C/D box small nucleolar ribonucleoprotein (snoRNP) particles. Recruits the SWI/SNF complex to the core promoter of rRNA genes and enhances pre-rRNA transcription. Mediates interaction of TELO2 with the R2TP complex which is necessary for the stability of MTOR and SMG1. Positively regulates the assembly and activity of the mTORC1 complex.</text>
</comment>
<dbReference type="EMBL" id="JXJN01016273">
    <property type="status" value="NOT_ANNOTATED_CDS"/>
    <property type="molecule type" value="Genomic_DNA"/>
</dbReference>
<feature type="domain" description="PIH1 N-terminal" evidence="5">
    <location>
        <begin position="303"/>
        <end position="440"/>
    </location>
</feature>
<feature type="compositionally biased region" description="Polar residues" evidence="4">
    <location>
        <begin position="35"/>
        <end position="46"/>
    </location>
</feature>
<proteinExistence type="inferred from homology"/>
<reference evidence="8" key="1">
    <citation type="submission" date="2015-01" db="EMBL/GenBank/DDBJ databases">
        <authorList>
            <person name="Aksoy S."/>
            <person name="Warren W."/>
            <person name="Wilson R.K."/>
        </authorList>
    </citation>
    <scope>NUCLEOTIDE SEQUENCE [LARGE SCALE GENOMIC DNA]</scope>
    <source>
        <strain evidence="8">IAEA</strain>
    </source>
</reference>
<dbReference type="PANTHER" id="PTHR22997">
    <property type="entry name" value="PIH1 DOMAIN-CONTAINING PROTEIN 1"/>
    <property type="match status" value="1"/>
</dbReference>
<feature type="domain" description="PIH1D1/2/3 CS-like" evidence="6">
    <location>
        <begin position="505"/>
        <end position="580"/>
    </location>
</feature>
<evidence type="ECO:0000313" key="8">
    <source>
        <dbReference type="Proteomes" id="UP000092460"/>
    </source>
</evidence>
<dbReference type="GO" id="GO:0006364">
    <property type="term" value="P:rRNA processing"/>
    <property type="evidence" value="ECO:0007669"/>
    <property type="project" value="TreeGrafter"/>
</dbReference>
<keyword evidence="8" id="KW-1185">Reference proteome</keyword>
<dbReference type="GO" id="GO:1990904">
    <property type="term" value="C:ribonucleoprotein complex"/>
    <property type="evidence" value="ECO:0007669"/>
    <property type="project" value="TreeGrafter"/>
</dbReference>
<name>A0A1B0BLA4_9MUSC</name>